<feature type="non-terminal residue" evidence="2">
    <location>
        <position position="1"/>
    </location>
</feature>
<name>A0ABD0PVW6_CIRMR</name>
<sequence>KASAATGTAAAEAFDPSAASVPGPTEPAGSAEPIPAAAATAAGLSVHWCAALPGPAALLRLQRTRHLR</sequence>
<proteinExistence type="predicted"/>
<dbReference type="Proteomes" id="UP001529510">
    <property type="component" value="Unassembled WGS sequence"/>
</dbReference>
<evidence type="ECO:0000313" key="3">
    <source>
        <dbReference type="Proteomes" id="UP001529510"/>
    </source>
</evidence>
<reference evidence="2 3" key="1">
    <citation type="submission" date="2024-05" db="EMBL/GenBank/DDBJ databases">
        <title>Genome sequencing and assembly of Indian major carp, Cirrhinus mrigala (Hamilton, 1822).</title>
        <authorList>
            <person name="Mohindra V."/>
            <person name="Chowdhury L.M."/>
            <person name="Lal K."/>
            <person name="Jena J.K."/>
        </authorList>
    </citation>
    <scope>NUCLEOTIDE SEQUENCE [LARGE SCALE GENOMIC DNA]</scope>
    <source>
        <strain evidence="2">CM1030</strain>
        <tissue evidence="2">Blood</tissue>
    </source>
</reference>
<protein>
    <submittedName>
        <fullName evidence="2">Uncharacterized protein</fullName>
    </submittedName>
</protein>
<evidence type="ECO:0000313" key="2">
    <source>
        <dbReference type="EMBL" id="KAL0176761.1"/>
    </source>
</evidence>
<feature type="compositionally biased region" description="Low complexity" evidence="1">
    <location>
        <begin position="1"/>
        <end position="19"/>
    </location>
</feature>
<feature type="region of interest" description="Disordered" evidence="1">
    <location>
        <begin position="1"/>
        <end position="33"/>
    </location>
</feature>
<gene>
    <name evidence="2" type="ORF">M9458_029091</name>
</gene>
<comment type="caution">
    <text evidence="2">The sequence shown here is derived from an EMBL/GenBank/DDBJ whole genome shotgun (WGS) entry which is preliminary data.</text>
</comment>
<evidence type="ECO:0000256" key="1">
    <source>
        <dbReference type="SAM" id="MobiDB-lite"/>
    </source>
</evidence>
<accession>A0ABD0PVW6</accession>
<dbReference type="EMBL" id="JAMKFB020000014">
    <property type="protein sequence ID" value="KAL0176761.1"/>
    <property type="molecule type" value="Genomic_DNA"/>
</dbReference>
<keyword evidence="3" id="KW-1185">Reference proteome</keyword>
<feature type="non-terminal residue" evidence="2">
    <location>
        <position position="68"/>
    </location>
</feature>
<organism evidence="2 3">
    <name type="scientific">Cirrhinus mrigala</name>
    <name type="common">Mrigala</name>
    <dbReference type="NCBI Taxonomy" id="683832"/>
    <lineage>
        <taxon>Eukaryota</taxon>
        <taxon>Metazoa</taxon>
        <taxon>Chordata</taxon>
        <taxon>Craniata</taxon>
        <taxon>Vertebrata</taxon>
        <taxon>Euteleostomi</taxon>
        <taxon>Actinopterygii</taxon>
        <taxon>Neopterygii</taxon>
        <taxon>Teleostei</taxon>
        <taxon>Ostariophysi</taxon>
        <taxon>Cypriniformes</taxon>
        <taxon>Cyprinidae</taxon>
        <taxon>Labeoninae</taxon>
        <taxon>Labeonini</taxon>
        <taxon>Cirrhinus</taxon>
    </lineage>
</organism>
<dbReference type="AlphaFoldDB" id="A0ABD0PVW6"/>